<dbReference type="GO" id="GO:0003677">
    <property type="term" value="F:DNA binding"/>
    <property type="evidence" value="ECO:0007669"/>
    <property type="project" value="UniProtKB-UniRule"/>
</dbReference>
<evidence type="ECO:0000313" key="13">
    <source>
        <dbReference type="Proteomes" id="UP000185753"/>
    </source>
</evidence>
<keyword evidence="6 10" id="KW-0269">Exonuclease</keyword>
<comment type="miscellaneous">
    <text evidence="10">In the RecBCD complex, RecB has a slow 3'-5' helicase, an exonuclease activity and loads RecA onto ssDNA, RecD has a fast 5'-3' helicase activity, while RecC stimulates the ATPase and processivity of the RecB helicase and contributes to recognition of the Chi site.</text>
</comment>
<dbReference type="GO" id="GO:0003678">
    <property type="term" value="F:DNA helicase activity"/>
    <property type="evidence" value="ECO:0007669"/>
    <property type="project" value="UniProtKB-UniRule"/>
</dbReference>
<evidence type="ECO:0000256" key="9">
    <source>
        <dbReference type="ARBA" id="ARBA00023204"/>
    </source>
</evidence>
<evidence type="ECO:0000256" key="7">
    <source>
        <dbReference type="ARBA" id="ARBA00022840"/>
    </source>
</evidence>
<evidence type="ECO:0000256" key="6">
    <source>
        <dbReference type="ARBA" id="ARBA00022839"/>
    </source>
</evidence>
<comment type="function">
    <text evidence="10">A helicase/nuclease that prepares dsDNA breaks (DSB) for recombinational DNA repair. Binds to DSBs and unwinds DNA via a highly rapid and processive ATP-dependent bidirectional helicase activity. Unwinds dsDNA until it encounters a Chi (crossover hotspot instigator) sequence from the 3' direction. Cuts ssDNA a few nucleotides 3' to the Chi site. The properties and activities of the enzyme are changed at Chi. The Chi-altered holoenzyme produces a long 3'-ssDNA overhang and facilitates RecA-binding to the ssDNA for homologous DNA recombination and repair. Holoenzyme degrades any linearized DNA that is unable to undergo homologous recombination. In the holoenzyme this subunit recognizes the wild-type Chi sequence, and when added to isolated RecB increases its ATP-dependent helicase processivity.</text>
</comment>
<keyword evidence="3 10" id="KW-0227">DNA damage</keyword>
<dbReference type="GO" id="GO:0005524">
    <property type="term" value="F:ATP binding"/>
    <property type="evidence" value="ECO:0007669"/>
    <property type="project" value="UniProtKB-UniRule"/>
</dbReference>
<dbReference type="SUPFAM" id="SSF52540">
    <property type="entry name" value="P-loop containing nucleoside triphosphate hydrolases"/>
    <property type="match status" value="2"/>
</dbReference>
<dbReference type="Gene3D" id="3.40.50.300">
    <property type="entry name" value="P-loop containing nucleotide triphosphate hydrolases"/>
    <property type="match status" value="2"/>
</dbReference>
<dbReference type="Pfam" id="PF04257">
    <property type="entry name" value="Exonuc_V_gamma"/>
    <property type="match status" value="2"/>
</dbReference>
<dbReference type="PANTHER" id="PTHR30591">
    <property type="entry name" value="RECBCD ENZYME SUBUNIT RECC"/>
    <property type="match status" value="1"/>
</dbReference>
<reference evidence="13" key="1">
    <citation type="submission" date="2016-06" db="EMBL/GenBank/DDBJ databases">
        <authorList>
            <person name="Radolfova-Krizova L."/>
            <person name="Nemec A."/>
        </authorList>
    </citation>
    <scope>NUCLEOTIDE SEQUENCE [LARGE SCALE GENOMIC DNA]</scope>
    <source>
        <strain evidence="13">ANC 4275</strain>
    </source>
</reference>
<comment type="caution">
    <text evidence="12">The sequence shown here is derived from an EMBL/GenBank/DDBJ whole genome shotgun (WGS) entry which is preliminary data.</text>
</comment>
<dbReference type="GO" id="GO:0008854">
    <property type="term" value="F:exodeoxyribonuclease V activity"/>
    <property type="evidence" value="ECO:0007669"/>
    <property type="project" value="InterPro"/>
</dbReference>
<accession>A0A1A7REK5</accession>
<keyword evidence="7 10" id="KW-0067">ATP-binding</keyword>
<keyword evidence="4 10" id="KW-0378">Hydrolase</keyword>
<dbReference type="EMBL" id="LZDS01000001">
    <property type="protein sequence ID" value="OBX29959.1"/>
    <property type="molecule type" value="Genomic_DNA"/>
</dbReference>
<dbReference type="Pfam" id="PF17946">
    <property type="entry name" value="RecC_C"/>
    <property type="match status" value="1"/>
</dbReference>
<evidence type="ECO:0000259" key="11">
    <source>
        <dbReference type="Pfam" id="PF17946"/>
    </source>
</evidence>
<dbReference type="SUPFAM" id="SSF52980">
    <property type="entry name" value="Restriction endonuclease-like"/>
    <property type="match status" value="1"/>
</dbReference>
<dbReference type="PIRSF" id="PIRSF000980">
    <property type="entry name" value="RecC"/>
    <property type="match status" value="1"/>
</dbReference>
<evidence type="ECO:0000256" key="1">
    <source>
        <dbReference type="ARBA" id="ARBA00022722"/>
    </source>
</evidence>
<sequence>MAIHVIQSQRIEVLVDCLIDQLKTQQSTNALSVLQERHIVVPDQAIATWLEQQISEKISISANIKHHRKILGLQWKAYEWALPTKQDRERIKGINTPPLIMQWRIYHGLAQFIQSDSLDTANTPADLQVLLQRVYDNSANLSDLNKRKSKRQEMLYWIAAQVTRLFTNYATYRGSCIHTPDEGVETWVCPHCDTDWLSAWTKNKPLDVLQLTGFKPDQAAEYLPTQAAQLEQWQRWLWHALFQKDFNDRFEIDNKFWQALHQAKYHHQQQLEFSLGDGSVDEDDERHQTYNGLPAQIFVFTTLELPPAQLKFLYRLGEFTEVHLLYFNPSREYWADMVDPVWKDRYNLKLQQRYIERNPKVTTEQIQAYLNTTNAELRESQHSLLTRLGKRARDNFSLLVNMSGGEGWEDVFPEDEPNTLLGQIQHDIMTLQEPEKHGYALAQEDQSIQFHVCHSSLRQLEVLRDQLVRWLAAGTPEAPRHPSDVLILVPNLKELEPHIRTVFSTTRGIARTAQDLPYIPVKIAGVISQDVNNAWQAFVGRIEISQGRFSAEDFHDWLNLNAVQHYYQLDHVQMERMMELLINAGFRRGLDEQHMQAYLAENDQDYRYTFKFALDRLVLGVAIPQHMVFAGTLSFAGVLSADFELVQTLIQIYQDIAERREWLNPQATTLPCHSVQQWLEHLDADLKPFAETGGRAFEDIRKVLRAVIQRLHNAQSEKVGSLPESFDLPLMLILKEIQQSLEASAEQAEPTGSVTFADIGKVRQVPYDLVVLMNMDSGKFPRRDQQVPFDLMELLKPVLGDRSRLEDDKGAFLDALLFARQSLWLFYNGFDVNDGESREPSSVLYEFSQFLAKMICPQTLDQPHEAMLDLEGLRIPQQLEALYHVHPLQPFDPKGFQPSKSLRFQDQWFAVAEQIQHSAGPRQPWINRDYPVVEDTEIRVLDGQEWIKDVVFPARLYLKTLGVASVYTGDQLPQQEPLLLDKLQQYHVRELLQKHYVQPNAVLHTTTQTDDETDGRIEPNIALFQDVLPVGHTRTGTWKISLAEQAQLVQRLDGRQITATTQQNLNIEDNLLLSIQVPEDQHATLWLSCMASSAKPKRQTQTWLEYLLWLSYLDLGEDGAQYVREVICNDKTIICHGLSSAQAKQQLASWFGLWRHAQKRPVILPAALIRQEKTHWVENENGQVIPDNLQKLQDKWLNNHSFGIELESDEANCHHRDWRFILQQQAADELFQLSSTYYAERLYQVMDGEQDGVKKLELIKPEGKK</sequence>
<dbReference type="InterPro" id="IPR011335">
    <property type="entry name" value="Restrct_endonuc-II-like"/>
</dbReference>
<keyword evidence="8 10" id="KW-0238">DNA-binding</keyword>
<dbReference type="AlphaFoldDB" id="A0A1A7REK5"/>
<evidence type="ECO:0000313" key="12">
    <source>
        <dbReference type="EMBL" id="OBX29959.1"/>
    </source>
</evidence>
<dbReference type="GO" id="GO:0000724">
    <property type="term" value="P:double-strand break repair via homologous recombination"/>
    <property type="evidence" value="ECO:0007669"/>
    <property type="project" value="UniProtKB-UniRule"/>
</dbReference>
<evidence type="ECO:0000256" key="5">
    <source>
        <dbReference type="ARBA" id="ARBA00022806"/>
    </source>
</evidence>
<name>A0A1A7REK5_9GAMM</name>
<evidence type="ECO:0000256" key="8">
    <source>
        <dbReference type="ARBA" id="ARBA00023125"/>
    </source>
</evidence>
<dbReference type="PANTHER" id="PTHR30591:SF1">
    <property type="entry name" value="RECBCD ENZYME SUBUNIT RECC"/>
    <property type="match status" value="1"/>
</dbReference>
<evidence type="ECO:0000256" key="2">
    <source>
        <dbReference type="ARBA" id="ARBA00022741"/>
    </source>
</evidence>
<gene>
    <name evidence="10" type="primary">recC</name>
    <name evidence="12" type="ORF">A9J31_00120</name>
</gene>
<dbReference type="InterPro" id="IPR027417">
    <property type="entry name" value="P-loop_NTPase"/>
</dbReference>
<evidence type="ECO:0000256" key="3">
    <source>
        <dbReference type="ARBA" id="ARBA00022763"/>
    </source>
</evidence>
<keyword evidence="9 10" id="KW-0234">DNA repair</keyword>
<dbReference type="OrthoDB" id="9762834at2"/>
<keyword evidence="13" id="KW-1185">Reference proteome</keyword>
<keyword evidence="2 10" id="KW-0547">Nucleotide-binding</keyword>
<dbReference type="InterPro" id="IPR006697">
    <property type="entry name" value="RecC"/>
</dbReference>
<dbReference type="HAMAP" id="MF_01486">
    <property type="entry name" value="RecC"/>
    <property type="match status" value="1"/>
</dbReference>
<protein>
    <recommendedName>
        <fullName evidence="10">RecBCD enzyme subunit RecC</fullName>
    </recommendedName>
    <alternativeName>
        <fullName evidence="10">Exonuclease V subunit RecC</fullName>
        <shortName evidence="10">ExoV subunit RecC</shortName>
    </alternativeName>
    <alternativeName>
        <fullName evidence="10">Helicase/nuclease RecBCD subunit RecC</fullName>
    </alternativeName>
</protein>
<dbReference type="Proteomes" id="UP000185753">
    <property type="component" value="Unassembled WGS sequence"/>
</dbReference>
<evidence type="ECO:0000256" key="4">
    <source>
        <dbReference type="ARBA" id="ARBA00022801"/>
    </source>
</evidence>
<dbReference type="GO" id="GO:0009338">
    <property type="term" value="C:exodeoxyribonuclease V complex"/>
    <property type="evidence" value="ECO:0007669"/>
    <property type="project" value="InterPro"/>
</dbReference>
<keyword evidence="5 10" id="KW-0347">Helicase</keyword>
<dbReference type="InterPro" id="IPR041500">
    <property type="entry name" value="RecC_C"/>
</dbReference>
<dbReference type="STRING" id="1443941.A9J31_00120"/>
<organism evidence="12 13">
    <name type="scientific">Acinetobacter gandensis</name>
    <dbReference type="NCBI Taxonomy" id="1443941"/>
    <lineage>
        <taxon>Bacteria</taxon>
        <taxon>Pseudomonadati</taxon>
        <taxon>Pseudomonadota</taxon>
        <taxon>Gammaproteobacteria</taxon>
        <taxon>Moraxellales</taxon>
        <taxon>Moraxellaceae</taxon>
        <taxon>Acinetobacter</taxon>
    </lineage>
</organism>
<dbReference type="RefSeq" id="WP_067761254.1">
    <property type="nucleotide sequence ID" value="NZ_LZDS01000001.1"/>
</dbReference>
<feature type="domain" description="RecC C-terminal" evidence="11">
    <location>
        <begin position="952"/>
        <end position="1166"/>
    </location>
</feature>
<dbReference type="Gene3D" id="3.40.50.10930">
    <property type="match status" value="2"/>
</dbReference>
<comment type="subunit">
    <text evidence="10">Heterotrimer of RecB, RecC and RecD. All subunits contribute to DNA-binding.</text>
</comment>
<proteinExistence type="inferred from homology"/>
<comment type="similarity">
    <text evidence="10">Belongs to the RecC family.</text>
</comment>
<evidence type="ECO:0000256" key="10">
    <source>
        <dbReference type="HAMAP-Rule" id="MF_01486"/>
    </source>
</evidence>
<keyword evidence="1 10" id="KW-0540">Nuclease</keyword>